<accession>A0A2W5UTG9</accession>
<comment type="caution">
    <text evidence="1">The sequence shown here is derived from an EMBL/GenBank/DDBJ whole genome shotgun (WGS) entry which is preliminary data.</text>
</comment>
<protein>
    <submittedName>
        <fullName evidence="1">Uncharacterized protein</fullName>
    </submittedName>
</protein>
<sequence>MALPPEFIEEVLPGADAAVMAEVAKVLEQSPQKPQPETQFTSTRDEAAAQVVELRVKSVVFGQVGETVKAIKPAGAYALREGNKGPFVLGKDDKGAVQILGRYGPDTWPEAQVREAAKKLGR</sequence>
<dbReference type="Proteomes" id="UP000249061">
    <property type="component" value="Unassembled WGS sequence"/>
</dbReference>
<dbReference type="EMBL" id="QFQP01000037">
    <property type="protein sequence ID" value="PZR06574.1"/>
    <property type="molecule type" value="Genomic_DNA"/>
</dbReference>
<proteinExistence type="predicted"/>
<gene>
    <name evidence="1" type="ORF">DI536_29890</name>
</gene>
<dbReference type="AlphaFoldDB" id="A0A2W5UTG9"/>
<evidence type="ECO:0000313" key="2">
    <source>
        <dbReference type="Proteomes" id="UP000249061"/>
    </source>
</evidence>
<organism evidence="1 2">
    <name type="scientific">Archangium gephyra</name>
    <dbReference type="NCBI Taxonomy" id="48"/>
    <lineage>
        <taxon>Bacteria</taxon>
        <taxon>Pseudomonadati</taxon>
        <taxon>Myxococcota</taxon>
        <taxon>Myxococcia</taxon>
        <taxon>Myxococcales</taxon>
        <taxon>Cystobacterineae</taxon>
        <taxon>Archangiaceae</taxon>
        <taxon>Archangium</taxon>
    </lineage>
</organism>
<name>A0A2W5UTG9_9BACT</name>
<reference evidence="1 2" key="1">
    <citation type="submission" date="2017-08" db="EMBL/GenBank/DDBJ databases">
        <title>Infants hospitalized years apart are colonized by the same room-sourced microbial strains.</title>
        <authorList>
            <person name="Brooks B."/>
            <person name="Olm M.R."/>
            <person name="Firek B.A."/>
            <person name="Baker R."/>
            <person name="Thomas B.C."/>
            <person name="Morowitz M.J."/>
            <person name="Banfield J.F."/>
        </authorList>
    </citation>
    <scope>NUCLEOTIDE SEQUENCE [LARGE SCALE GENOMIC DNA]</scope>
    <source>
        <strain evidence="1">S2_003_000_R2_14</strain>
    </source>
</reference>
<evidence type="ECO:0000313" key="1">
    <source>
        <dbReference type="EMBL" id="PZR06574.1"/>
    </source>
</evidence>